<dbReference type="InterPro" id="IPR009057">
    <property type="entry name" value="Homeodomain-like_sf"/>
</dbReference>
<proteinExistence type="predicted"/>
<keyword evidence="3" id="KW-0804">Transcription</keyword>
<keyword evidence="6" id="KW-0614">Plasmid</keyword>
<dbReference type="InterPro" id="IPR050109">
    <property type="entry name" value="HTH-type_TetR-like_transc_reg"/>
</dbReference>
<organism evidence="6">
    <name type="scientific">Alloyangia sp. H15</name>
    <dbReference type="NCBI Taxonomy" id="3029062"/>
    <lineage>
        <taxon>Bacteria</taxon>
        <taxon>Pseudomonadati</taxon>
        <taxon>Pseudomonadota</taxon>
        <taxon>Alphaproteobacteria</taxon>
        <taxon>Rhodobacterales</taxon>
        <taxon>Roseobacteraceae</taxon>
        <taxon>Alloyangia</taxon>
    </lineage>
</organism>
<dbReference type="PROSITE" id="PS50977">
    <property type="entry name" value="HTH_TETR_2"/>
    <property type="match status" value="1"/>
</dbReference>
<evidence type="ECO:0000256" key="1">
    <source>
        <dbReference type="ARBA" id="ARBA00023015"/>
    </source>
</evidence>
<evidence type="ECO:0000313" key="6">
    <source>
        <dbReference type="EMBL" id="XCC97982.1"/>
    </source>
</evidence>
<evidence type="ECO:0000256" key="2">
    <source>
        <dbReference type="ARBA" id="ARBA00023125"/>
    </source>
</evidence>
<dbReference type="Gene3D" id="1.10.357.10">
    <property type="entry name" value="Tetracycline Repressor, domain 2"/>
    <property type="match status" value="1"/>
</dbReference>
<accession>A0AAU8ASI7</accession>
<geneLocation type="plasmid" evidence="6">
    <name>unnamed5</name>
</geneLocation>
<feature type="DNA-binding region" description="H-T-H motif" evidence="4">
    <location>
        <begin position="40"/>
        <end position="59"/>
    </location>
</feature>
<evidence type="ECO:0000256" key="4">
    <source>
        <dbReference type="PROSITE-ProRule" id="PRU00335"/>
    </source>
</evidence>
<evidence type="ECO:0000256" key="3">
    <source>
        <dbReference type="ARBA" id="ARBA00023163"/>
    </source>
</evidence>
<dbReference type="EMBL" id="CP123390">
    <property type="protein sequence ID" value="XCC97982.1"/>
    <property type="molecule type" value="Genomic_DNA"/>
</dbReference>
<dbReference type="AlphaFoldDB" id="A0AAU8ASI7"/>
<keyword evidence="1" id="KW-0805">Transcription regulation</keyword>
<sequence>MKTRGAGGWRYKVTGRKNSKDHILDVVEQLCAEVGPYRLRHAQVARHLGIKPPSLYAHFPSMNDMLAAATRRALEAIRATYEELGESISPAAALDRSQARQVDLLVARPGIARLVLFDLSQPGGAETVAWDMPEIEQITACEEALFDRAVAAGQIPAQDFPIWFSTRMGALYVGLSYEWLRPEPKDPSRIMMLKKSLQLTKCSRSFAPDMS</sequence>
<dbReference type="Pfam" id="PF00440">
    <property type="entry name" value="TetR_N"/>
    <property type="match status" value="1"/>
</dbReference>
<gene>
    <name evidence="6" type="ORF">PVT71_29145</name>
</gene>
<evidence type="ECO:0000259" key="5">
    <source>
        <dbReference type="PROSITE" id="PS50977"/>
    </source>
</evidence>
<reference evidence="6" key="1">
    <citation type="submission" date="2023-02" db="EMBL/GenBank/DDBJ databases">
        <title>Description and genomic characterization of Salipiger bruguierae sp. nov., isolated from the sediment of mangrove plant Bruguiera sexangula.</title>
        <authorList>
            <person name="Long M."/>
        </authorList>
    </citation>
    <scope>NUCLEOTIDE SEQUENCE</scope>
    <source>
        <strain evidence="6">H15</strain>
        <plasmid evidence="6">unnamed5</plasmid>
    </source>
</reference>
<dbReference type="GO" id="GO:0000976">
    <property type="term" value="F:transcription cis-regulatory region binding"/>
    <property type="evidence" value="ECO:0007669"/>
    <property type="project" value="TreeGrafter"/>
</dbReference>
<keyword evidence="2 4" id="KW-0238">DNA-binding</keyword>
<dbReference type="RefSeq" id="WP_353476857.1">
    <property type="nucleotide sequence ID" value="NZ_CP123390.1"/>
</dbReference>
<feature type="domain" description="HTH tetR-type" evidence="5">
    <location>
        <begin position="17"/>
        <end position="77"/>
    </location>
</feature>
<dbReference type="GO" id="GO:0003700">
    <property type="term" value="F:DNA-binding transcription factor activity"/>
    <property type="evidence" value="ECO:0007669"/>
    <property type="project" value="TreeGrafter"/>
</dbReference>
<dbReference type="PANTHER" id="PTHR30055:SF234">
    <property type="entry name" value="HTH-TYPE TRANSCRIPTIONAL REGULATOR BETI"/>
    <property type="match status" value="1"/>
</dbReference>
<dbReference type="InterPro" id="IPR001647">
    <property type="entry name" value="HTH_TetR"/>
</dbReference>
<dbReference type="SUPFAM" id="SSF46689">
    <property type="entry name" value="Homeodomain-like"/>
    <property type="match status" value="1"/>
</dbReference>
<name>A0AAU8ASI7_9RHOB</name>
<dbReference type="PANTHER" id="PTHR30055">
    <property type="entry name" value="HTH-TYPE TRANSCRIPTIONAL REGULATOR RUTR"/>
    <property type="match status" value="1"/>
</dbReference>
<protein>
    <submittedName>
        <fullName evidence="6">TetR/AcrR family transcriptional regulator</fullName>
    </submittedName>
</protein>